<comment type="caution">
    <text evidence="3">The sequence shown here is derived from an EMBL/GenBank/DDBJ whole genome shotgun (WGS) entry which is preliminary data.</text>
</comment>
<dbReference type="InterPro" id="IPR019546">
    <property type="entry name" value="TAT_signal_bac_arc"/>
</dbReference>
<accession>A0A256FC24</accession>
<dbReference type="InterPro" id="IPR006311">
    <property type="entry name" value="TAT_signal"/>
</dbReference>
<evidence type="ECO:0000256" key="1">
    <source>
        <dbReference type="ARBA" id="ARBA00023002"/>
    </source>
</evidence>
<name>A0A256FC24_9HYPH</name>
<dbReference type="InterPro" id="IPR029039">
    <property type="entry name" value="Flavoprotein-like_sf"/>
</dbReference>
<dbReference type="Pfam" id="PF02525">
    <property type="entry name" value="Flavodoxin_2"/>
    <property type="match status" value="1"/>
</dbReference>
<protein>
    <submittedName>
        <fullName evidence="3">Tat (Twin-arginine translocation) pathway signal sequence domain protein</fullName>
    </submittedName>
</protein>
<dbReference type="EMBL" id="NNRL01000159">
    <property type="protein sequence ID" value="OYR12412.1"/>
    <property type="molecule type" value="Genomic_DNA"/>
</dbReference>
<dbReference type="PANTHER" id="PTHR47307:SF2">
    <property type="entry name" value="GLUTATHIONE-REGULATED POTASSIUM-EFFLUX SYSTEM ANCILLARY PROTEIN KEFF"/>
    <property type="match status" value="1"/>
</dbReference>
<evidence type="ECO:0000259" key="2">
    <source>
        <dbReference type="Pfam" id="PF02525"/>
    </source>
</evidence>
<dbReference type="InterPro" id="IPR046980">
    <property type="entry name" value="KefG/KefF"/>
</dbReference>
<dbReference type="GO" id="GO:0010181">
    <property type="term" value="F:FMN binding"/>
    <property type="evidence" value="ECO:0007669"/>
    <property type="project" value="TreeGrafter"/>
</dbReference>
<organism evidence="3 4">
    <name type="scientific">Brucella grignonensis</name>
    <dbReference type="NCBI Taxonomy" id="94627"/>
    <lineage>
        <taxon>Bacteria</taxon>
        <taxon>Pseudomonadati</taxon>
        <taxon>Pseudomonadota</taxon>
        <taxon>Alphaproteobacteria</taxon>
        <taxon>Hyphomicrobiales</taxon>
        <taxon>Brucellaceae</taxon>
        <taxon>Brucella/Ochrobactrum group</taxon>
        <taxon>Brucella</taxon>
    </lineage>
</organism>
<dbReference type="Gene3D" id="3.40.50.360">
    <property type="match status" value="1"/>
</dbReference>
<sequence>MEHSKGNRIIPFALNYKTGTKDKDGDPMNRRDFLKAELALAAAVGSGLLTASTAQAQAVSKPHRTDTKTLLIASHPYPERSVMIKGLQQAAESVDGVTVRNLETIYGFDTRAIDGAGEREITRQHDRIVFLFPTHWFNITPMMKAYLNDVWGSVGPGLWQGKEMLVVTTAGGGASTYGASGRIGIDLADVFWPMKASALHCGMTYLPPLAFQAVTASELSQYQRRLIERLQS</sequence>
<reference evidence="3 4" key="1">
    <citation type="submission" date="2017-07" db="EMBL/GenBank/DDBJ databases">
        <title>Phylogenetic study on the rhizospheric bacterium Ochrobactrum sp. A44.</title>
        <authorList>
            <person name="Krzyzanowska D.M."/>
            <person name="Ossowicki A."/>
            <person name="Rajewska M."/>
            <person name="Maciag T."/>
            <person name="Kaczynski Z."/>
            <person name="Czerwicka M."/>
            <person name="Jafra S."/>
        </authorList>
    </citation>
    <scope>NUCLEOTIDE SEQUENCE [LARGE SCALE GENOMIC DNA]</scope>
    <source>
        <strain evidence="3 4">OgA9a</strain>
    </source>
</reference>
<proteinExistence type="predicted"/>
<dbReference type="AlphaFoldDB" id="A0A256FC24"/>
<dbReference type="PROSITE" id="PS51318">
    <property type="entry name" value="TAT"/>
    <property type="match status" value="1"/>
</dbReference>
<keyword evidence="1" id="KW-0560">Oxidoreductase</keyword>
<evidence type="ECO:0000313" key="3">
    <source>
        <dbReference type="EMBL" id="OYR12412.1"/>
    </source>
</evidence>
<dbReference type="PANTHER" id="PTHR47307">
    <property type="entry name" value="GLUTATHIONE-REGULATED POTASSIUM-EFFLUX SYSTEM ANCILLARY PROTEIN KEFG"/>
    <property type="match status" value="1"/>
</dbReference>
<feature type="domain" description="Flavodoxin-like fold" evidence="2">
    <location>
        <begin position="67"/>
        <end position="226"/>
    </location>
</feature>
<dbReference type="GO" id="GO:0003955">
    <property type="term" value="F:NAD(P)H dehydrogenase (quinone) activity"/>
    <property type="evidence" value="ECO:0007669"/>
    <property type="project" value="TreeGrafter"/>
</dbReference>
<dbReference type="InterPro" id="IPR003680">
    <property type="entry name" value="Flavodoxin_fold"/>
</dbReference>
<evidence type="ECO:0000313" key="4">
    <source>
        <dbReference type="Proteomes" id="UP000216478"/>
    </source>
</evidence>
<keyword evidence="4" id="KW-1185">Reference proteome</keyword>
<dbReference type="Proteomes" id="UP000216478">
    <property type="component" value="Unassembled WGS sequence"/>
</dbReference>
<dbReference type="SUPFAM" id="SSF52218">
    <property type="entry name" value="Flavoproteins"/>
    <property type="match status" value="1"/>
</dbReference>
<dbReference type="GO" id="GO:0009055">
    <property type="term" value="F:electron transfer activity"/>
    <property type="evidence" value="ECO:0007669"/>
    <property type="project" value="TreeGrafter"/>
</dbReference>
<gene>
    <name evidence="3" type="ORF">CEV33_1196</name>
</gene>
<dbReference type="NCBIfam" id="TIGR01409">
    <property type="entry name" value="TAT_signal_seq"/>
    <property type="match status" value="1"/>
</dbReference>